<dbReference type="EMBL" id="MU007018">
    <property type="protein sequence ID" value="KAF2434061.1"/>
    <property type="molecule type" value="Genomic_DNA"/>
</dbReference>
<dbReference type="SUPFAM" id="SSF56112">
    <property type="entry name" value="Protein kinase-like (PK-like)"/>
    <property type="match status" value="1"/>
</dbReference>
<comment type="caution">
    <text evidence="8">The sequence shown here is derived from an EMBL/GenBank/DDBJ whole genome shotgun (WGS) entry which is preliminary data.</text>
</comment>
<dbReference type="Gene3D" id="1.10.510.10">
    <property type="entry name" value="Transferase(Phosphotransferase) domain 1"/>
    <property type="match status" value="1"/>
</dbReference>
<dbReference type="InterPro" id="IPR011009">
    <property type="entry name" value="Kinase-like_dom_sf"/>
</dbReference>
<dbReference type="GO" id="GO:0004674">
    <property type="term" value="F:protein serine/threonine kinase activity"/>
    <property type="evidence" value="ECO:0007669"/>
    <property type="project" value="UniProtKB-KW"/>
</dbReference>
<name>A0A9P4U206_9PEZI</name>
<keyword evidence="1" id="KW-0723">Serine/threonine-protein kinase</keyword>
<gene>
    <name evidence="8" type="ORF">EJ08DRAFT_22381</name>
</gene>
<keyword evidence="3 6" id="KW-0547">Nucleotide-binding</keyword>
<feature type="binding site" evidence="6">
    <location>
        <position position="116"/>
    </location>
    <ligand>
        <name>ATP</name>
        <dbReference type="ChEBI" id="CHEBI:30616"/>
    </ligand>
</feature>
<dbReference type="GO" id="GO:0005634">
    <property type="term" value="C:nucleus"/>
    <property type="evidence" value="ECO:0007669"/>
    <property type="project" value="TreeGrafter"/>
</dbReference>
<dbReference type="PANTHER" id="PTHR45646:SF11">
    <property type="entry name" value="SERINE_THREONINE-PROTEIN KINASE DOA"/>
    <property type="match status" value="1"/>
</dbReference>
<protein>
    <submittedName>
        <fullName evidence="8">Kinase-like protein</fullName>
    </submittedName>
</protein>
<dbReference type="PANTHER" id="PTHR45646">
    <property type="entry name" value="SERINE/THREONINE-PROTEIN KINASE DOA-RELATED"/>
    <property type="match status" value="1"/>
</dbReference>
<evidence type="ECO:0000259" key="7">
    <source>
        <dbReference type="PROSITE" id="PS50011"/>
    </source>
</evidence>
<evidence type="ECO:0000256" key="2">
    <source>
        <dbReference type="ARBA" id="ARBA00022679"/>
    </source>
</evidence>
<sequence length="468" mass="53233">MRQPLLRFLRPPSIYWRSRLNKSKPPSRQHDLPQHSSPFITFRSMSVSKDPINHVAYGYIEDVERLSNYRPGGFHPITIGTELHKRYRVVHKLGYGTYSTVWLARDKESQEFVAVKVGVADSNLPEVDVLSALGSDHHSISGSSGRDLIPPVLDRFEIHGPNGVHPCYVTVPARGCVAGAKDGSYSRLFQLDVVRALAAQLILAVAFLHSHGYIHGDLHLGNVLLRLPFNFSQLSDEQLYEKNGAPELEPVIRLDHKDLLSGVPSHAIPPAWFGEPSERVSFPESNILLSDFGESFSPSQELRYESHTPISIRPPETRFEPDTPLSFSSDIWTLACTIWSVSGQRPLFDGTIATEDDITCEQVDAFGLLPPEWWRKWDAGRHWYTEAGNPTNGRTVRSWEDRFEDSIQKPRRDERLAAFDLEESTAILAMMWPMLSFKPEDRPTIGQVLESDWMLRWGLPTYERLRTW</sequence>
<dbReference type="Proteomes" id="UP000800235">
    <property type="component" value="Unassembled WGS sequence"/>
</dbReference>
<dbReference type="InterPro" id="IPR017441">
    <property type="entry name" value="Protein_kinase_ATP_BS"/>
</dbReference>
<dbReference type="PROSITE" id="PS50011">
    <property type="entry name" value="PROTEIN_KINASE_DOM"/>
    <property type="match status" value="1"/>
</dbReference>
<dbReference type="InterPro" id="IPR000719">
    <property type="entry name" value="Prot_kinase_dom"/>
</dbReference>
<dbReference type="OrthoDB" id="5979581at2759"/>
<feature type="domain" description="Protein kinase" evidence="7">
    <location>
        <begin position="87"/>
        <end position="454"/>
    </location>
</feature>
<keyword evidence="9" id="KW-1185">Reference proteome</keyword>
<reference evidence="8" key="1">
    <citation type="journal article" date="2020" name="Stud. Mycol.">
        <title>101 Dothideomycetes genomes: a test case for predicting lifestyles and emergence of pathogens.</title>
        <authorList>
            <person name="Haridas S."/>
            <person name="Albert R."/>
            <person name="Binder M."/>
            <person name="Bloem J."/>
            <person name="Labutti K."/>
            <person name="Salamov A."/>
            <person name="Andreopoulos B."/>
            <person name="Baker S."/>
            <person name="Barry K."/>
            <person name="Bills G."/>
            <person name="Bluhm B."/>
            <person name="Cannon C."/>
            <person name="Castanera R."/>
            <person name="Culley D."/>
            <person name="Daum C."/>
            <person name="Ezra D."/>
            <person name="Gonzalez J."/>
            <person name="Henrissat B."/>
            <person name="Kuo A."/>
            <person name="Liang C."/>
            <person name="Lipzen A."/>
            <person name="Lutzoni F."/>
            <person name="Magnuson J."/>
            <person name="Mondo S."/>
            <person name="Nolan M."/>
            <person name="Ohm R."/>
            <person name="Pangilinan J."/>
            <person name="Park H.-J."/>
            <person name="Ramirez L."/>
            <person name="Alfaro M."/>
            <person name="Sun H."/>
            <person name="Tritt A."/>
            <person name="Yoshinaga Y."/>
            <person name="Zwiers L.-H."/>
            <person name="Turgeon B."/>
            <person name="Goodwin S."/>
            <person name="Spatafora J."/>
            <person name="Crous P."/>
            <person name="Grigoriev I."/>
        </authorList>
    </citation>
    <scope>NUCLEOTIDE SEQUENCE</scope>
    <source>
        <strain evidence="8">CBS 130266</strain>
    </source>
</reference>
<evidence type="ECO:0000256" key="4">
    <source>
        <dbReference type="ARBA" id="ARBA00022777"/>
    </source>
</evidence>
<proteinExistence type="predicted"/>
<dbReference type="Gene3D" id="3.30.200.20">
    <property type="entry name" value="Phosphorylase Kinase, domain 1"/>
    <property type="match status" value="1"/>
</dbReference>
<organism evidence="8 9">
    <name type="scientific">Tothia fuscella</name>
    <dbReference type="NCBI Taxonomy" id="1048955"/>
    <lineage>
        <taxon>Eukaryota</taxon>
        <taxon>Fungi</taxon>
        <taxon>Dikarya</taxon>
        <taxon>Ascomycota</taxon>
        <taxon>Pezizomycotina</taxon>
        <taxon>Dothideomycetes</taxon>
        <taxon>Pleosporomycetidae</taxon>
        <taxon>Venturiales</taxon>
        <taxon>Cylindrosympodiaceae</taxon>
        <taxon>Tothia</taxon>
    </lineage>
</organism>
<dbReference type="GO" id="GO:0005524">
    <property type="term" value="F:ATP binding"/>
    <property type="evidence" value="ECO:0007669"/>
    <property type="project" value="UniProtKB-UniRule"/>
</dbReference>
<evidence type="ECO:0000256" key="1">
    <source>
        <dbReference type="ARBA" id="ARBA00022527"/>
    </source>
</evidence>
<dbReference type="SMART" id="SM00220">
    <property type="entry name" value="S_TKc"/>
    <property type="match status" value="1"/>
</dbReference>
<evidence type="ECO:0000256" key="5">
    <source>
        <dbReference type="ARBA" id="ARBA00022840"/>
    </source>
</evidence>
<evidence type="ECO:0000313" key="9">
    <source>
        <dbReference type="Proteomes" id="UP000800235"/>
    </source>
</evidence>
<keyword evidence="2" id="KW-0808">Transferase</keyword>
<dbReference type="PROSITE" id="PS00107">
    <property type="entry name" value="PROTEIN_KINASE_ATP"/>
    <property type="match status" value="1"/>
</dbReference>
<evidence type="ECO:0000256" key="3">
    <source>
        <dbReference type="ARBA" id="ARBA00022741"/>
    </source>
</evidence>
<dbReference type="GO" id="GO:0043484">
    <property type="term" value="P:regulation of RNA splicing"/>
    <property type="evidence" value="ECO:0007669"/>
    <property type="project" value="TreeGrafter"/>
</dbReference>
<dbReference type="InterPro" id="IPR051175">
    <property type="entry name" value="CLK_kinases"/>
</dbReference>
<evidence type="ECO:0000256" key="6">
    <source>
        <dbReference type="PROSITE-ProRule" id="PRU10141"/>
    </source>
</evidence>
<accession>A0A9P4U206</accession>
<keyword evidence="4 8" id="KW-0418">Kinase</keyword>
<evidence type="ECO:0000313" key="8">
    <source>
        <dbReference type="EMBL" id="KAF2434061.1"/>
    </source>
</evidence>
<dbReference type="AlphaFoldDB" id="A0A9P4U206"/>
<keyword evidence="5 6" id="KW-0067">ATP-binding</keyword>